<dbReference type="Pfam" id="PF00917">
    <property type="entry name" value="MATH"/>
    <property type="match status" value="1"/>
</dbReference>
<evidence type="ECO:0000313" key="2">
    <source>
        <dbReference type="EMBL" id="GMR38181.1"/>
    </source>
</evidence>
<protein>
    <recommendedName>
        <fullName evidence="1">BTB domain-containing protein</fullName>
    </recommendedName>
</protein>
<feature type="domain" description="BTB" evidence="1">
    <location>
        <begin position="188"/>
        <end position="255"/>
    </location>
</feature>
<gene>
    <name evidence="2" type="ORF">PMAYCL1PPCAC_08376</name>
</gene>
<dbReference type="SUPFAM" id="SSF49599">
    <property type="entry name" value="TRAF domain-like"/>
    <property type="match status" value="1"/>
</dbReference>
<dbReference type="PANTHER" id="PTHR47022:SF1">
    <property type="entry name" value="BTB AND MATH DOMAIN-CONTAINING PROTEIN 36-RELATED"/>
    <property type="match status" value="1"/>
</dbReference>
<dbReference type="InterPro" id="IPR002083">
    <property type="entry name" value="MATH/TRAF_dom"/>
</dbReference>
<dbReference type="Proteomes" id="UP001328107">
    <property type="component" value="Unassembled WGS sequence"/>
</dbReference>
<dbReference type="Gene3D" id="2.60.210.10">
    <property type="entry name" value="Apoptosis, Tumor Necrosis Factor Receptor Associated Protein 2, Chain A"/>
    <property type="match status" value="1"/>
</dbReference>
<dbReference type="AlphaFoldDB" id="A0AAN5CE03"/>
<dbReference type="Pfam" id="PF00651">
    <property type="entry name" value="BTB"/>
    <property type="match status" value="1"/>
</dbReference>
<reference evidence="3" key="1">
    <citation type="submission" date="2022-10" db="EMBL/GenBank/DDBJ databases">
        <title>Genome assembly of Pristionchus species.</title>
        <authorList>
            <person name="Yoshida K."/>
            <person name="Sommer R.J."/>
        </authorList>
    </citation>
    <scope>NUCLEOTIDE SEQUENCE [LARGE SCALE GENOMIC DNA]</scope>
    <source>
        <strain evidence="3">RS5460</strain>
    </source>
</reference>
<evidence type="ECO:0000259" key="1">
    <source>
        <dbReference type="PROSITE" id="PS50097"/>
    </source>
</evidence>
<dbReference type="PANTHER" id="PTHR47022">
    <property type="entry name" value="BTB AND MATH DOMAIN-CONTAINING PROTEIN 36-RELATED"/>
    <property type="match status" value="1"/>
</dbReference>
<dbReference type="InterPro" id="IPR008974">
    <property type="entry name" value="TRAF-like"/>
</dbReference>
<keyword evidence="3" id="KW-1185">Reference proteome</keyword>
<comment type="caution">
    <text evidence="2">The sequence shown here is derived from an EMBL/GenBank/DDBJ whole genome shotgun (WGS) entry which is preliminary data.</text>
</comment>
<dbReference type="Gene3D" id="3.30.710.10">
    <property type="entry name" value="Potassium Channel Kv1.1, Chain A"/>
    <property type="match status" value="1"/>
</dbReference>
<dbReference type="InterPro" id="IPR011333">
    <property type="entry name" value="SKP1/BTB/POZ_sf"/>
</dbReference>
<accession>A0AAN5CE03</accession>
<evidence type="ECO:0000313" key="3">
    <source>
        <dbReference type="Proteomes" id="UP001328107"/>
    </source>
</evidence>
<dbReference type="InterPro" id="IPR000210">
    <property type="entry name" value="BTB/POZ_dom"/>
</dbReference>
<dbReference type="SMART" id="SM00225">
    <property type="entry name" value="BTB"/>
    <property type="match status" value="1"/>
</dbReference>
<proteinExistence type="predicted"/>
<dbReference type="EMBL" id="BTRK01000002">
    <property type="protein sequence ID" value="GMR38181.1"/>
    <property type="molecule type" value="Genomic_DNA"/>
</dbReference>
<organism evidence="2 3">
    <name type="scientific">Pristionchus mayeri</name>
    <dbReference type="NCBI Taxonomy" id="1317129"/>
    <lineage>
        <taxon>Eukaryota</taxon>
        <taxon>Metazoa</taxon>
        <taxon>Ecdysozoa</taxon>
        <taxon>Nematoda</taxon>
        <taxon>Chromadorea</taxon>
        <taxon>Rhabditida</taxon>
        <taxon>Rhabditina</taxon>
        <taxon>Diplogasteromorpha</taxon>
        <taxon>Diplogasteroidea</taxon>
        <taxon>Neodiplogasteridae</taxon>
        <taxon>Pristionchus</taxon>
    </lineage>
</organism>
<dbReference type="SUPFAM" id="SSF54695">
    <property type="entry name" value="POZ domain"/>
    <property type="match status" value="1"/>
</dbReference>
<sequence length="293" mass="33454">MLGNLDVSCSRAREAASADSVDVSGETGILLRRMMSNSKVDIRWDIENVTSLTPGAVESAVVEDSRGFLWKTSIIPNVAENRFIDFLLICENDWRGWKCEANVELVIHRKTDGHFTRKMLVTFDENMRACSFNKITLWNSIREPGNLCNFNNKFIVEFKIEILKWTIGDIPVAPPIDLTKFCSPYEAINVNLIIGGKKLRVSKDFLGFHSPVFAALFFGDFVEKEKEEVEIKDVVYEEFIDLLLLIFPVPDKINDSKLVHVLALADRFHMKQVLVESEEYLIGSRRFSKAQKL</sequence>
<name>A0AAN5CE03_9BILA</name>
<feature type="non-terminal residue" evidence="2">
    <location>
        <position position="293"/>
    </location>
</feature>
<dbReference type="PROSITE" id="PS50097">
    <property type="entry name" value="BTB"/>
    <property type="match status" value="1"/>
</dbReference>